<comment type="similarity">
    <text evidence="1">Belongs to the 'GDSL' lipolytic enzyme family.</text>
</comment>
<evidence type="ECO:0000256" key="2">
    <source>
        <dbReference type="ARBA" id="ARBA00009846"/>
    </source>
</evidence>
<dbReference type="EMBL" id="CAADRP010001596">
    <property type="protein sequence ID" value="VFU43714.1"/>
    <property type="molecule type" value="Genomic_DNA"/>
</dbReference>
<evidence type="ECO:0000313" key="4">
    <source>
        <dbReference type="EMBL" id="VFU43714.1"/>
    </source>
</evidence>
<sequence length="677" mass="75065">MRTRDGLIILRAGPTIFLKSRALSGWCTLKWRSESCTIHIIDSGPPSTSITLSSHFLGDEEINSSAPPPSCCIETEVDMVFLMACQVGARVLQSGLSVMESEVSERTCITIATCAMQSWNSEPSFIGQASKIGIKFVPFQKTRFQLRRQGWRIAFALDTGGLPGNGGQENVNGDSPPGLGGTRLGRIVSAGGRQLLEKLNSARKNLPTKVFLLLLGFYTANALATILGQTGDWDVLVAGIVVAAIEGIGMLMYKKPSSLSSTRLQSFVAMMNYWKAGVCLGLFVDAFKLDRNPFDVICWNRFDSIQCERTGSGREEAFIWAHSIRSPMANIKFWVVLVCISAIFFNTGNATRPRSFSRFPAILVFGDSTVDSGNNNEIDTLFKANFRPYGIDYHGHTPTGRFSDGRLIPDFLASILKIKHSVPPFLKPNLSDHEIVTGVSFASSGSGYDDVTNDVFQVISFPKQIDMFRNYTARLRRIVGERKAKKIVGGALVVISSGTNDISTLRMDKNDTRYQDFLLNKVQTFTKQLYDLGCRSMIVAGLPPIGCLPIQMTTKQQPPSHRRCLHNQNLYSHSYNQKLARTLSLVQAKLSGSKIVYADIYKPLMNMIHHPLKYGFVETNKGCCGTGFVEMGPLCNPTTPICRTPSRYLFWDAVHPSQSTYHYLTKYIAKRVLPKFL</sequence>
<dbReference type="Pfam" id="PF00657">
    <property type="entry name" value="Lipase_GDSL"/>
    <property type="match status" value="1"/>
</dbReference>
<dbReference type="InterPro" id="IPR036514">
    <property type="entry name" value="SGNH_hydro_sf"/>
</dbReference>
<evidence type="ECO:0000256" key="3">
    <source>
        <dbReference type="SAM" id="Phobius"/>
    </source>
</evidence>
<dbReference type="PANTHER" id="PTHR45642:SF120">
    <property type="entry name" value="GDSL-LIKE LIPASE_ACYLHYDROLASE"/>
    <property type="match status" value="1"/>
</dbReference>
<dbReference type="InterPro" id="IPR035669">
    <property type="entry name" value="SGNH_plant_lipase-like"/>
</dbReference>
<dbReference type="Pfam" id="PF04483">
    <property type="entry name" value="DUF565"/>
    <property type="match status" value="1"/>
</dbReference>
<dbReference type="InterPro" id="IPR007572">
    <property type="entry name" value="Uncharacterised_Ycf20"/>
</dbReference>
<dbReference type="AlphaFoldDB" id="A0A6N2LRI0"/>
<feature type="transmembrane region" description="Helical" evidence="3">
    <location>
        <begin position="331"/>
        <end position="348"/>
    </location>
</feature>
<dbReference type="CDD" id="cd01837">
    <property type="entry name" value="SGNH_plant_lipase_like"/>
    <property type="match status" value="1"/>
</dbReference>
<keyword evidence="3" id="KW-1133">Transmembrane helix</keyword>
<feature type="transmembrane region" description="Helical" evidence="3">
    <location>
        <begin position="235"/>
        <end position="253"/>
    </location>
</feature>
<reference evidence="4" key="1">
    <citation type="submission" date="2019-03" db="EMBL/GenBank/DDBJ databases">
        <authorList>
            <person name="Mank J."/>
            <person name="Almeida P."/>
        </authorList>
    </citation>
    <scope>NUCLEOTIDE SEQUENCE</scope>
    <source>
        <strain evidence="4">78183</strain>
    </source>
</reference>
<gene>
    <name evidence="4" type="ORF">SVIM_LOCUS266750</name>
</gene>
<dbReference type="InterPro" id="IPR050592">
    <property type="entry name" value="GDSL_lipolytic_enzyme"/>
</dbReference>
<comment type="similarity">
    <text evidence="2">Belongs to the ycf20 family.</text>
</comment>
<organism evidence="4">
    <name type="scientific">Salix viminalis</name>
    <name type="common">Common osier</name>
    <name type="synonym">Basket willow</name>
    <dbReference type="NCBI Taxonomy" id="40686"/>
    <lineage>
        <taxon>Eukaryota</taxon>
        <taxon>Viridiplantae</taxon>
        <taxon>Streptophyta</taxon>
        <taxon>Embryophyta</taxon>
        <taxon>Tracheophyta</taxon>
        <taxon>Spermatophyta</taxon>
        <taxon>Magnoliopsida</taxon>
        <taxon>eudicotyledons</taxon>
        <taxon>Gunneridae</taxon>
        <taxon>Pentapetalae</taxon>
        <taxon>rosids</taxon>
        <taxon>fabids</taxon>
        <taxon>Malpighiales</taxon>
        <taxon>Salicaceae</taxon>
        <taxon>Saliceae</taxon>
        <taxon>Salix</taxon>
    </lineage>
</organism>
<accession>A0A6N2LRI0</accession>
<evidence type="ECO:0000256" key="1">
    <source>
        <dbReference type="ARBA" id="ARBA00008668"/>
    </source>
</evidence>
<dbReference type="Gene3D" id="3.40.50.1110">
    <property type="entry name" value="SGNH hydrolase"/>
    <property type="match status" value="1"/>
</dbReference>
<keyword evidence="3" id="KW-0472">Membrane</keyword>
<dbReference type="GO" id="GO:0016788">
    <property type="term" value="F:hydrolase activity, acting on ester bonds"/>
    <property type="evidence" value="ECO:0007669"/>
    <property type="project" value="InterPro"/>
</dbReference>
<protein>
    <submittedName>
        <fullName evidence="4">Uncharacterized protein</fullName>
    </submittedName>
</protein>
<proteinExistence type="inferred from homology"/>
<keyword evidence="3" id="KW-0812">Transmembrane</keyword>
<dbReference type="PANTHER" id="PTHR45642">
    <property type="entry name" value="GDSL ESTERASE/LIPASE EXL3"/>
    <property type="match status" value="1"/>
</dbReference>
<dbReference type="SUPFAM" id="SSF52266">
    <property type="entry name" value="SGNH hydrolase"/>
    <property type="match status" value="1"/>
</dbReference>
<feature type="transmembrane region" description="Helical" evidence="3">
    <location>
        <begin position="210"/>
        <end position="229"/>
    </location>
</feature>
<name>A0A6N2LRI0_SALVM</name>
<dbReference type="InterPro" id="IPR001087">
    <property type="entry name" value="GDSL"/>
</dbReference>